<proteinExistence type="predicted"/>
<evidence type="ECO:0000256" key="1">
    <source>
        <dbReference type="SAM" id="MobiDB-lite"/>
    </source>
</evidence>
<evidence type="ECO:0000313" key="2">
    <source>
        <dbReference type="EMBL" id="NRF66891.1"/>
    </source>
</evidence>
<accession>A0ABX2EE49</accession>
<protein>
    <submittedName>
        <fullName evidence="2">Uncharacterized protein</fullName>
    </submittedName>
</protein>
<comment type="caution">
    <text evidence="2">The sequence shown here is derived from an EMBL/GenBank/DDBJ whole genome shotgun (WGS) entry which is preliminary data.</text>
</comment>
<feature type="region of interest" description="Disordered" evidence="1">
    <location>
        <begin position="1"/>
        <end position="20"/>
    </location>
</feature>
<sequence length="233" mass="26072">MPDYALGNAPPRAQSDIGSGPWCSEQQTARFLLYKRALEAALDTHALTLSPGPDAVRHMRHYLNNTGQDLPVDVAALMDRSAQLSKQYVSELADAQAFAQTLAVGRHHIHSTRLAQGYFRQSQDANLFFAIGGYSYWGQASVTVADDEQAGKRYEMDFSFEFFDRYNWDGGKQVTLAGVIITDAFMQNFHRQCYAREYDLRGTLTQRLRWAHGHPAQGVHARSTQASGTQARP</sequence>
<dbReference type="EMBL" id="JABRWJ010000002">
    <property type="protein sequence ID" value="NRF66891.1"/>
    <property type="molecule type" value="Genomic_DNA"/>
</dbReference>
<dbReference type="RefSeq" id="WP_173121986.1">
    <property type="nucleotide sequence ID" value="NZ_JABRWJ010000002.1"/>
</dbReference>
<name>A0ABX2EE49_9BURK</name>
<keyword evidence="3" id="KW-1185">Reference proteome</keyword>
<dbReference type="Proteomes" id="UP000737171">
    <property type="component" value="Unassembled WGS sequence"/>
</dbReference>
<organism evidence="2 3">
    <name type="scientific">Pseudaquabacterium terrae</name>
    <dbReference type="NCBI Taxonomy" id="2732868"/>
    <lineage>
        <taxon>Bacteria</taxon>
        <taxon>Pseudomonadati</taxon>
        <taxon>Pseudomonadota</taxon>
        <taxon>Betaproteobacteria</taxon>
        <taxon>Burkholderiales</taxon>
        <taxon>Sphaerotilaceae</taxon>
        <taxon>Pseudaquabacterium</taxon>
    </lineage>
</organism>
<evidence type="ECO:0000313" key="3">
    <source>
        <dbReference type="Proteomes" id="UP000737171"/>
    </source>
</evidence>
<gene>
    <name evidence="2" type="ORF">HLB44_07840</name>
</gene>
<reference evidence="2 3" key="1">
    <citation type="submission" date="2020-05" db="EMBL/GenBank/DDBJ databases">
        <title>Aquincola sp. isolate from soil.</title>
        <authorList>
            <person name="Han J."/>
            <person name="Kim D.-U."/>
        </authorList>
    </citation>
    <scope>NUCLEOTIDE SEQUENCE [LARGE SCALE GENOMIC DNA]</scope>
    <source>
        <strain evidence="2 3">S2</strain>
    </source>
</reference>